<dbReference type="Pfam" id="PF13662">
    <property type="entry name" value="Toprim_4"/>
    <property type="match status" value="1"/>
</dbReference>
<evidence type="ECO:0000256" key="4">
    <source>
        <dbReference type="ARBA" id="ARBA00022695"/>
    </source>
</evidence>
<dbReference type="InterPro" id="IPR002694">
    <property type="entry name" value="Znf_CHC2"/>
</dbReference>
<dbReference type="Proteomes" id="UP000178184">
    <property type="component" value="Unassembled WGS sequence"/>
</dbReference>
<keyword evidence="6 12" id="KW-0479">Metal-binding</keyword>
<dbReference type="GO" id="GO:0003899">
    <property type="term" value="F:DNA-directed RNA polymerase activity"/>
    <property type="evidence" value="ECO:0007669"/>
    <property type="project" value="UniProtKB-UniRule"/>
</dbReference>
<dbReference type="Gene3D" id="3.90.980.10">
    <property type="entry name" value="DNA primase, catalytic core, N-terminal domain"/>
    <property type="match status" value="1"/>
</dbReference>
<dbReference type="InterPro" id="IPR034151">
    <property type="entry name" value="TOPRIM_DnaG_bac"/>
</dbReference>
<proteinExistence type="inferred from homology"/>
<dbReference type="InterPro" id="IPR030846">
    <property type="entry name" value="DnaG_bac"/>
</dbReference>
<dbReference type="Gene3D" id="3.90.580.10">
    <property type="entry name" value="Zinc finger, CHC2-type domain"/>
    <property type="match status" value="1"/>
</dbReference>
<evidence type="ECO:0000256" key="9">
    <source>
        <dbReference type="ARBA" id="ARBA00022842"/>
    </source>
</evidence>
<dbReference type="SMART" id="SM00400">
    <property type="entry name" value="ZnF_CHCC"/>
    <property type="match status" value="1"/>
</dbReference>
<keyword evidence="8 12" id="KW-0862">Zinc</keyword>
<dbReference type="Gene3D" id="3.40.1360.10">
    <property type="match status" value="1"/>
</dbReference>
<sequence>MNGSHVEEIKSRLPIDEIIGGYLTLEQAGKYLRAKCPFHNEKSASFYVSQDRGTYYCFGCGEKGDIFSFIERYEGLDFKGALQMLATRAGVVLKPISIESQTRIDQLYACLSSATEFFVNNLNKNLKAKKYLEERGLNEDTIKKFKIGYSNDDWSQLSDYLLQNNFKEEIITACGLAIKSEKNISEGKQNIYDRFRGRIMFPVEDSSGRTIGYSARVLPELDDGKSGKYINSPETELYHKSSVFYGFSKAKSYIRKYDFSILVEGQFDVVLSHQFGFQNTVAVSGTAFSGDLENQAGTPTHLGLLSRLSKNIILALDNDDAGEKAQIRIIHEAFPLGISIKLLKSLENNKDPADVLSGNDGVSIWKDILKQSLHPIEALSKNIINKNKERSSQIEQVKKIILPIISIMPSSLDMHESARIVEKYFSLPADLVMQDLKNYIVKNNINKNLVENNEYNKEDNIKEKFWGLYFASRIPETVANNYRDLFNEFFENKIIKDEKQFEGEKDILSMKMDIELNKSSNPDIFVNDIILQYEENIFRDILKKVKEEILLDPDNIELITKSRDIQKTLEELKQKRRNI</sequence>
<dbReference type="InterPro" id="IPR006171">
    <property type="entry name" value="TOPRIM_dom"/>
</dbReference>
<comment type="cofactor">
    <cofactor evidence="12">
        <name>Zn(2+)</name>
        <dbReference type="ChEBI" id="CHEBI:29105"/>
    </cofactor>
    <text evidence="12">Binds 1 zinc ion per monomer.</text>
</comment>
<dbReference type="InterPro" id="IPR037068">
    <property type="entry name" value="DNA_primase_core_N_sf"/>
</dbReference>
<keyword evidence="2 12" id="KW-0639">Primosome</keyword>
<dbReference type="GO" id="GO:0005737">
    <property type="term" value="C:cytoplasm"/>
    <property type="evidence" value="ECO:0007669"/>
    <property type="project" value="TreeGrafter"/>
</dbReference>
<accession>A0A1F6WNB7</accession>
<keyword evidence="10 12" id="KW-0238">DNA-binding</keyword>
<evidence type="ECO:0000256" key="8">
    <source>
        <dbReference type="ARBA" id="ARBA00022833"/>
    </source>
</evidence>
<dbReference type="InterPro" id="IPR013264">
    <property type="entry name" value="DNAG_N"/>
</dbReference>
<dbReference type="GO" id="GO:0000428">
    <property type="term" value="C:DNA-directed RNA polymerase complex"/>
    <property type="evidence" value="ECO:0007669"/>
    <property type="project" value="UniProtKB-KW"/>
</dbReference>
<evidence type="ECO:0000256" key="2">
    <source>
        <dbReference type="ARBA" id="ARBA00022515"/>
    </source>
</evidence>
<keyword evidence="9" id="KW-0460">Magnesium</keyword>
<evidence type="ECO:0000259" key="14">
    <source>
        <dbReference type="SMART" id="SM00493"/>
    </source>
</evidence>
<dbReference type="SUPFAM" id="SSF56731">
    <property type="entry name" value="DNA primase core"/>
    <property type="match status" value="1"/>
</dbReference>
<dbReference type="GO" id="GO:0003677">
    <property type="term" value="F:DNA binding"/>
    <property type="evidence" value="ECO:0007669"/>
    <property type="project" value="UniProtKB-KW"/>
</dbReference>
<dbReference type="InterPro" id="IPR036977">
    <property type="entry name" value="DNA_primase_Znf_CHC2"/>
</dbReference>
<evidence type="ECO:0000259" key="13">
    <source>
        <dbReference type="SMART" id="SM00400"/>
    </source>
</evidence>
<evidence type="ECO:0000256" key="10">
    <source>
        <dbReference type="ARBA" id="ARBA00023125"/>
    </source>
</evidence>
<dbReference type="SMART" id="SM00493">
    <property type="entry name" value="TOPRIM"/>
    <property type="match status" value="1"/>
</dbReference>
<evidence type="ECO:0000313" key="16">
    <source>
        <dbReference type="Proteomes" id="UP000178184"/>
    </source>
</evidence>
<comment type="domain">
    <text evidence="12">Contains an N-terminal zinc-binding domain, a central core domain that contains the primase activity, and a C-terminal DnaB-binding domain.</text>
</comment>
<evidence type="ECO:0000313" key="15">
    <source>
        <dbReference type="EMBL" id="OGI83324.1"/>
    </source>
</evidence>
<evidence type="ECO:0000256" key="12">
    <source>
        <dbReference type="HAMAP-Rule" id="MF_00974"/>
    </source>
</evidence>
<keyword evidence="11 12" id="KW-0804">Transcription</keyword>
<gene>
    <name evidence="12" type="primary">dnaG</name>
    <name evidence="15" type="ORF">A2903_02890</name>
</gene>
<evidence type="ECO:0000256" key="1">
    <source>
        <dbReference type="ARBA" id="ARBA00022478"/>
    </source>
</evidence>
<keyword evidence="5 12" id="KW-0235">DNA replication</keyword>
<dbReference type="HAMAP" id="MF_00974">
    <property type="entry name" value="DNA_primase_DnaG"/>
    <property type="match status" value="1"/>
</dbReference>
<evidence type="ECO:0000256" key="6">
    <source>
        <dbReference type="ARBA" id="ARBA00022723"/>
    </source>
</evidence>
<evidence type="ECO:0000256" key="7">
    <source>
        <dbReference type="ARBA" id="ARBA00022771"/>
    </source>
</evidence>
<comment type="caution">
    <text evidence="15">The sequence shown here is derived from an EMBL/GenBank/DDBJ whole genome shotgun (WGS) entry which is preliminary data.</text>
</comment>
<comment type="function">
    <text evidence="12">RNA polymerase that catalyzes the synthesis of short RNA molecules used as primers for DNA polymerase during DNA replication.</text>
</comment>
<dbReference type="GO" id="GO:1990077">
    <property type="term" value="C:primosome complex"/>
    <property type="evidence" value="ECO:0007669"/>
    <property type="project" value="UniProtKB-KW"/>
</dbReference>
<comment type="similarity">
    <text evidence="12">Belongs to the DnaG primase family.</text>
</comment>
<dbReference type="GO" id="GO:0008270">
    <property type="term" value="F:zinc ion binding"/>
    <property type="evidence" value="ECO:0007669"/>
    <property type="project" value="UniProtKB-UniRule"/>
</dbReference>
<dbReference type="Pfam" id="PF08275">
    <property type="entry name" value="DNAG_N"/>
    <property type="match status" value="1"/>
</dbReference>
<dbReference type="InterPro" id="IPR006295">
    <property type="entry name" value="DNA_primase_DnaG"/>
</dbReference>
<evidence type="ECO:0000256" key="11">
    <source>
        <dbReference type="ARBA" id="ARBA00023163"/>
    </source>
</evidence>
<dbReference type="PANTHER" id="PTHR30313:SF2">
    <property type="entry name" value="DNA PRIMASE"/>
    <property type="match status" value="1"/>
</dbReference>
<keyword evidence="4 12" id="KW-0548">Nucleotidyltransferase</keyword>
<evidence type="ECO:0000256" key="5">
    <source>
        <dbReference type="ARBA" id="ARBA00022705"/>
    </source>
</evidence>
<dbReference type="CDD" id="cd03364">
    <property type="entry name" value="TOPRIM_DnaG_primases"/>
    <property type="match status" value="1"/>
</dbReference>
<protein>
    <recommendedName>
        <fullName evidence="12">DNA primase</fullName>
        <ecNumber evidence="12">2.7.7.101</ecNumber>
    </recommendedName>
</protein>
<dbReference type="EMBL" id="MFUO01000030">
    <property type="protein sequence ID" value="OGI83324.1"/>
    <property type="molecule type" value="Genomic_DNA"/>
</dbReference>
<comment type="subunit">
    <text evidence="12">Monomer. Interacts with DnaB.</text>
</comment>
<dbReference type="GO" id="GO:0006269">
    <property type="term" value="P:DNA replication, synthesis of primer"/>
    <property type="evidence" value="ECO:0007669"/>
    <property type="project" value="UniProtKB-UniRule"/>
</dbReference>
<dbReference type="EC" id="2.7.7.101" evidence="12"/>
<keyword evidence="3 12" id="KW-0808">Transferase</keyword>
<evidence type="ECO:0000256" key="3">
    <source>
        <dbReference type="ARBA" id="ARBA00022679"/>
    </source>
</evidence>
<dbReference type="AlphaFoldDB" id="A0A1F6WNB7"/>
<dbReference type="Pfam" id="PF01807">
    <property type="entry name" value="Zn_ribbon_DnaG"/>
    <property type="match status" value="1"/>
</dbReference>
<feature type="zinc finger region" description="CHC2-type" evidence="12">
    <location>
        <begin position="36"/>
        <end position="60"/>
    </location>
</feature>
<comment type="catalytic activity">
    <reaction evidence="12">
        <text>ssDNA + n NTP = ssDNA/pppN(pN)n-1 hybrid + (n-1) diphosphate.</text>
        <dbReference type="EC" id="2.7.7.101"/>
    </reaction>
</comment>
<keyword evidence="1 12" id="KW-0240">DNA-directed RNA polymerase</keyword>
<feature type="domain" description="Toprim" evidence="14">
    <location>
        <begin position="258"/>
        <end position="338"/>
    </location>
</feature>
<reference evidence="15 16" key="1">
    <citation type="journal article" date="2016" name="Nat. Commun.">
        <title>Thousands of microbial genomes shed light on interconnected biogeochemical processes in an aquifer system.</title>
        <authorList>
            <person name="Anantharaman K."/>
            <person name="Brown C.T."/>
            <person name="Hug L.A."/>
            <person name="Sharon I."/>
            <person name="Castelle C.J."/>
            <person name="Probst A.J."/>
            <person name="Thomas B.C."/>
            <person name="Singh A."/>
            <person name="Wilkins M.J."/>
            <person name="Karaoz U."/>
            <person name="Brodie E.L."/>
            <person name="Williams K.H."/>
            <person name="Hubbard S.S."/>
            <person name="Banfield J.F."/>
        </authorList>
    </citation>
    <scope>NUCLEOTIDE SEQUENCE [LARGE SCALE GENOMIC DNA]</scope>
</reference>
<dbReference type="STRING" id="1801764.A2903_02890"/>
<keyword evidence="7 12" id="KW-0863">Zinc-finger</keyword>
<dbReference type="NCBIfam" id="TIGR01391">
    <property type="entry name" value="dnaG"/>
    <property type="match status" value="1"/>
</dbReference>
<organism evidence="15 16">
    <name type="scientific">Candidatus Nomurabacteria bacterium RIFCSPLOWO2_01_FULL_33_17</name>
    <dbReference type="NCBI Taxonomy" id="1801764"/>
    <lineage>
        <taxon>Bacteria</taxon>
        <taxon>Candidatus Nomuraibacteriota</taxon>
    </lineage>
</organism>
<dbReference type="PANTHER" id="PTHR30313">
    <property type="entry name" value="DNA PRIMASE"/>
    <property type="match status" value="1"/>
</dbReference>
<feature type="domain" description="Zinc finger CHC2-type" evidence="13">
    <location>
        <begin position="32"/>
        <end position="86"/>
    </location>
</feature>
<dbReference type="SUPFAM" id="SSF57783">
    <property type="entry name" value="Zinc beta-ribbon"/>
    <property type="match status" value="1"/>
</dbReference>
<name>A0A1F6WNB7_9BACT</name>
<dbReference type="InterPro" id="IPR050219">
    <property type="entry name" value="DnaG_primase"/>
</dbReference>